<proteinExistence type="predicted"/>
<feature type="compositionally biased region" description="Polar residues" evidence="1">
    <location>
        <begin position="504"/>
        <end position="522"/>
    </location>
</feature>
<reference evidence="2 3" key="1">
    <citation type="journal article" date="2019" name="Appl. Microbiol. Biotechnol.">
        <title>Genome sequence of Isaria javanica and comparative genome analysis insights into family S53 peptidase evolution in fungal entomopathogens.</title>
        <authorList>
            <person name="Lin R."/>
            <person name="Zhang X."/>
            <person name="Xin B."/>
            <person name="Zou M."/>
            <person name="Gao Y."/>
            <person name="Qin F."/>
            <person name="Hu Q."/>
            <person name="Xie B."/>
            <person name="Cheng X."/>
        </authorList>
    </citation>
    <scope>NUCLEOTIDE SEQUENCE [LARGE SCALE GENOMIC DNA]</scope>
    <source>
        <strain evidence="2 3">IJ1G</strain>
    </source>
</reference>
<feature type="compositionally biased region" description="Basic and acidic residues" evidence="1">
    <location>
        <begin position="282"/>
        <end position="296"/>
    </location>
</feature>
<feature type="compositionally biased region" description="Low complexity" evidence="1">
    <location>
        <begin position="434"/>
        <end position="450"/>
    </location>
</feature>
<dbReference type="STRING" id="43265.A0A545VYC5"/>
<evidence type="ECO:0000313" key="2">
    <source>
        <dbReference type="EMBL" id="TQV94813.1"/>
    </source>
</evidence>
<accession>A0A545VYC5</accession>
<feature type="compositionally biased region" description="Polar residues" evidence="1">
    <location>
        <begin position="370"/>
        <end position="398"/>
    </location>
</feature>
<sequence length="750" mass="80070">MAQPATASKPRAGFSRFSKALPAVPQLLRSSSSKSSKSISKSTPASPSISHQLPPLPKGLPDLPPPPPPPPRDEPPAPAPAPAPTYTPASPTPPQLPPLPPLPDKSFPLAVPGPFPSEQALARPPQKMSIPRRPVALNNNPAVLSPFPEPSPTASISSLISAYSRPYASPTTTATATHGGAYPDTPLASSREASPPPHVPDTLPERTTSRTQLPPPPPISKTPFLTDKDLLLPMSRPSLTDKELPPPMSKLSLTDKDAPPPISKTPSPISKDAPPAPLSKPELWRRRPQNDSREIPGLKLNHSHGSTVSSAGSVLSTSTTSTQRPSTAVQDESPQSRKPPPAIQDEPPQSRPAETRKPPSVGGLPGRNVRPSTASKDAPRSSNTPAKSGLNAVQSKPSLPSLRKSANTPPTNRPPTPEYQSGESRAAILTTFTSPISPASSPESPSRFSPTHAKELPPPPLQNPARGTSDSTAPKLGPAAPSSILTDMPRRKPATGTLPPAAPSLSTMASLSTMPSPATMPSLSAVPSPATASLPINRDPLVDAPHLSAIASPSFPATPNRARTPVTASAPSDQSRGSSLSPTRQPRRDQDQTPRQQRRPYSDQRIVQTEQGPMYRGRDGTLYPEMKIVREADPRAFRFPAWKGKETAAVSADGVYPAPELKETHYSCFQRHATMNRRPNRHYPLTCQTCNKPDAEDRWACTFCHLRICEPCFRTLDTNQRQLKTLVADIDRRTTLRLSSDSRPASAFGL</sequence>
<comment type="caution">
    <text evidence="2">The sequence shown here is derived from an EMBL/GenBank/DDBJ whole genome shotgun (WGS) entry which is preliminary data.</text>
</comment>
<dbReference type="EMBL" id="SPUK01000009">
    <property type="protein sequence ID" value="TQV94813.1"/>
    <property type="molecule type" value="Genomic_DNA"/>
</dbReference>
<protein>
    <submittedName>
        <fullName evidence="2">Uncharacterized protein</fullName>
    </submittedName>
</protein>
<name>A0A545VYC5_9HYPO</name>
<feature type="compositionally biased region" description="Polar residues" evidence="1">
    <location>
        <begin position="566"/>
        <end position="581"/>
    </location>
</feature>
<keyword evidence="3" id="KW-1185">Reference proteome</keyword>
<dbReference type="AlphaFoldDB" id="A0A545VYC5"/>
<feature type="compositionally biased region" description="Polar residues" evidence="1">
    <location>
        <begin position="323"/>
        <end position="333"/>
    </location>
</feature>
<feature type="region of interest" description="Disordered" evidence="1">
    <location>
        <begin position="167"/>
        <end position="620"/>
    </location>
</feature>
<feature type="compositionally biased region" description="Low complexity" evidence="1">
    <location>
        <begin position="30"/>
        <end position="50"/>
    </location>
</feature>
<gene>
    <name evidence="2" type="ORF">IF1G_06824</name>
</gene>
<evidence type="ECO:0000313" key="3">
    <source>
        <dbReference type="Proteomes" id="UP000315783"/>
    </source>
</evidence>
<organism evidence="2 3">
    <name type="scientific">Cordyceps javanica</name>
    <dbReference type="NCBI Taxonomy" id="43265"/>
    <lineage>
        <taxon>Eukaryota</taxon>
        <taxon>Fungi</taxon>
        <taxon>Dikarya</taxon>
        <taxon>Ascomycota</taxon>
        <taxon>Pezizomycotina</taxon>
        <taxon>Sordariomycetes</taxon>
        <taxon>Hypocreomycetidae</taxon>
        <taxon>Hypocreales</taxon>
        <taxon>Cordycipitaceae</taxon>
        <taxon>Cordyceps</taxon>
    </lineage>
</organism>
<feature type="region of interest" description="Disordered" evidence="1">
    <location>
        <begin position="1"/>
        <end position="155"/>
    </location>
</feature>
<feature type="compositionally biased region" description="Pro residues" evidence="1">
    <location>
        <begin position="54"/>
        <end position="103"/>
    </location>
</feature>
<dbReference type="OrthoDB" id="5425130at2759"/>
<feature type="compositionally biased region" description="Polar residues" evidence="1">
    <location>
        <begin position="303"/>
        <end position="315"/>
    </location>
</feature>
<evidence type="ECO:0000256" key="1">
    <source>
        <dbReference type="SAM" id="MobiDB-lite"/>
    </source>
</evidence>
<dbReference type="Proteomes" id="UP000315783">
    <property type="component" value="Unassembled WGS sequence"/>
</dbReference>